<dbReference type="InterPro" id="IPR027039">
    <property type="entry name" value="Crtac1"/>
</dbReference>
<dbReference type="OrthoDB" id="9816120at2"/>
<sequence>MLKRYPQLVCLGLLCGMLINCSQPEESTAPDIPPLFTLLSSSHTQVSFKNQLTEGLNTNVLMYEYFYNGGGVAIGDVNGDGLDDIYFTGNMIANKLYLNKGQMTFEDITTGSGTAGRNSPWKTGVTMADVNGDGKLDIYVCYSGNLRPEKRKNELYINEGNEDNGHPKFSEQAEKFGIASSSTSTQGIFFDYDKDGDLDLFLLNHNHKSLPILDEASTTAIMKEKDPAGSQLFKNDKGTFTEVTEAAGIQNSALSYGLGAGAADINGDGWTDLYICNDYTAPDYLYINNQDGTFTDRIGNSMGHTSHFSMGNDVADVNNDGLPDLFTLDMLPEGNERQKLLMAPDNYEKFDFKVNMGFHHQYMRNMLQVNNGNSTFSEIGQLSGISNTDWSWSAQFADFDNDGWKDLYITNGYLRDYTNMDFLKFMGDYVQNNDGNIRRQNVLELVKQIPSSNLHNYMFKNNGDLTFDKVSKSWGLDYLSNSNGAAYADLDNDGDLDLVVNNINLEAFIFENQANMQLSNSYLKIKLNGEKSNKFGLGTKVTLYDEGKTLFQEQMPARGYQSSVSPVLHFGLGETEFIDSLQVKWLGGKALTVRNIATNQLITLNESEAETLDLDKEPPAPLFKETNAPFTVKLTQNQLNDFKRQPLIVNPLSFESPSLAKADVNGDGLEDIFVGAGSGDISKVFIQQKNGQFITKGEDEFALDKESEDSYAEFADVNADGFPDLYVCSGGYGNFMPADTKLQDRLYLNDGNGNFKKQSPSLPEMLTSTSCVTFLDINGDQAPDIFVGGRTVPGKYPEIPRSYLLVNDGKGNFTDQTATVAPALVNPGMITDSALADLNMDGKPELLTVGEWMPVQVFTVGKGKLEEVTNQYFDKEYSGWWNAIHIDDLNGDQKPDLVLGNQGTNAQIHASDDEPASLIYKDFDQNGSLDPILCCYIQGENYPYVTRDELLDQMAKMRTRFPDYKSYASAKIEDIFTNEELKNSKTLTANHLATALFLSTASQKLSLANLPIQAQNSPVMAIASGDMDNDGNKDILLCGNIENARLRFGKYDANYGLLLKGDGKGNFIDLSQARSGFSLKGDVRSILSLQEKWIFGINQEGIVTYAKTNNTN</sequence>
<reference evidence="3 4" key="1">
    <citation type="submission" date="2019-06" db="EMBL/GenBank/DDBJ databases">
        <title>Echinicola alkalisoli sp. nov. isolated from saline soil.</title>
        <authorList>
            <person name="Sun J.-Q."/>
            <person name="Xu L."/>
        </authorList>
    </citation>
    <scope>NUCLEOTIDE SEQUENCE [LARGE SCALE GENOMIC DNA]</scope>
    <source>
        <strain evidence="3 4">LN3S3</strain>
    </source>
</reference>
<gene>
    <name evidence="3" type="ORF">FKX85_01380</name>
</gene>
<dbReference type="EMBL" id="CP041253">
    <property type="protein sequence ID" value="QDH77766.1"/>
    <property type="molecule type" value="Genomic_DNA"/>
</dbReference>
<dbReference type="Gene3D" id="2.130.10.130">
    <property type="entry name" value="Integrin alpha, N-terminal"/>
    <property type="match status" value="5"/>
</dbReference>
<organism evidence="3 4">
    <name type="scientific">Echinicola soli</name>
    <dbReference type="NCBI Taxonomy" id="2591634"/>
    <lineage>
        <taxon>Bacteria</taxon>
        <taxon>Pseudomonadati</taxon>
        <taxon>Bacteroidota</taxon>
        <taxon>Cytophagia</taxon>
        <taxon>Cytophagales</taxon>
        <taxon>Cyclobacteriaceae</taxon>
        <taxon>Echinicola</taxon>
    </lineage>
</organism>
<accession>A0A514CD73</accession>
<keyword evidence="1" id="KW-0732">Signal</keyword>
<dbReference type="PANTHER" id="PTHR16026">
    <property type="entry name" value="CARTILAGE ACIDIC PROTEIN 1"/>
    <property type="match status" value="1"/>
</dbReference>
<evidence type="ECO:0000313" key="3">
    <source>
        <dbReference type="EMBL" id="QDH77766.1"/>
    </source>
</evidence>
<dbReference type="KEGG" id="echi:FKX85_01380"/>
<dbReference type="InterPro" id="IPR011519">
    <property type="entry name" value="UnbV_ASPIC"/>
</dbReference>
<evidence type="ECO:0000259" key="2">
    <source>
        <dbReference type="Pfam" id="PF07593"/>
    </source>
</evidence>
<proteinExistence type="predicted"/>
<feature type="domain" description="ASPIC/UnbV" evidence="2">
    <location>
        <begin position="536"/>
        <end position="603"/>
    </location>
</feature>
<dbReference type="InterPro" id="IPR028994">
    <property type="entry name" value="Integrin_alpha_N"/>
</dbReference>
<dbReference type="Pfam" id="PF07593">
    <property type="entry name" value="UnbV_ASPIC"/>
    <property type="match status" value="1"/>
</dbReference>
<dbReference type="SUPFAM" id="SSF69318">
    <property type="entry name" value="Integrin alpha N-terminal domain"/>
    <property type="match status" value="3"/>
</dbReference>
<dbReference type="RefSeq" id="WP_141613030.1">
    <property type="nucleotide sequence ID" value="NZ_CP041253.1"/>
</dbReference>
<dbReference type="Pfam" id="PF13517">
    <property type="entry name" value="FG-GAP_3"/>
    <property type="match status" value="7"/>
</dbReference>
<protein>
    <submittedName>
        <fullName evidence="3">RNA-binding protein</fullName>
    </submittedName>
</protein>
<evidence type="ECO:0000256" key="1">
    <source>
        <dbReference type="ARBA" id="ARBA00022729"/>
    </source>
</evidence>
<dbReference type="AlphaFoldDB" id="A0A514CD73"/>
<dbReference type="PANTHER" id="PTHR16026:SF0">
    <property type="entry name" value="CARTILAGE ACIDIC PROTEIN 1"/>
    <property type="match status" value="1"/>
</dbReference>
<keyword evidence="4" id="KW-1185">Reference proteome</keyword>
<name>A0A514CD73_9BACT</name>
<dbReference type="InterPro" id="IPR013517">
    <property type="entry name" value="FG-GAP"/>
</dbReference>
<dbReference type="Proteomes" id="UP000316614">
    <property type="component" value="Chromosome"/>
</dbReference>
<evidence type="ECO:0000313" key="4">
    <source>
        <dbReference type="Proteomes" id="UP000316614"/>
    </source>
</evidence>